<evidence type="ECO:0000313" key="2">
    <source>
        <dbReference type="Proteomes" id="UP000595437"/>
    </source>
</evidence>
<reference evidence="2" key="1">
    <citation type="submission" date="2021-01" db="EMBL/GenBank/DDBJ databases">
        <title>Caligus Genome Assembly.</title>
        <authorList>
            <person name="Gallardo-Escarate C."/>
        </authorList>
    </citation>
    <scope>NUCLEOTIDE SEQUENCE [LARGE SCALE GENOMIC DNA]</scope>
</reference>
<evidence type="ECO:0000313" key="1">
    <source>
        <dbReference type="EMBL" id="QQP57985.1"/>
    </source>
</evidence>
<protein>
    <submittedName>
        <fullName evidence="1">Uncharacterized protein</fullName>
    </submittedName>
</protein>
<organism evidence="1 2">
    <name type="scientific">Caligus rogercresseyi</name>
    <name type="common">Sea louse</name>
    <dbReference type="NCBI Taxonomy" id="217165"/>
    <lineage>
        <taxon>Eukaryota</taxon>
        <taxon>Metazoa</taxon>
        <taxon>Ecdysozoa</taxon>
        <taxon>Arthropoda</taxon>
        <taxon>Crustacea</taxon>
        <taxon>Multicrustacea</taxon>
        <taxon>Hexanauplia</taxon>
        <taxon>Copepoda</taxon>
        <taxon>Siphonostomatoida</taxon>
        <taxon>Caligidae</taxon>
        <taxon>Caligus</taxon>
    </lineage>
</organism>
<dbReference type="OrthoDB" id="10541291at2759"/>
<accession>A0A7T8KLF7</accession>
<dbReference type="Proteomes" id="UP000595437">
    <property type="component" value="Chromosome 2"/>
</dbReference>
<name>A0A7T8KLF7_CALRO</name>
<dbReference type="AlphaFoldDB" id="A0A7T8KLF7"/>
<keyword evidence="2" id="KW-1185">Reference proteome</keyword>
<proteinExistence type="predicted"/>
<gene>
    <name evidence="1" type="ORF">FKW44_003159</name>
</gene>
<dbReference type="EMBL" id="CP045891">
    <property type="protein sequence ID" value="QQP57985.1"/>
    <property type="molecule type" value="Genomic_DNA"/>
</dbReference>
<sequence>MSPEIYLAIESLVNLNRSKGIDKFLLLVKCDVDNAASTRLSLSSRFTEHVQFLALHYTDPTEDDAPSSRFKLKETLATYFLAYFFPGCDQEGSVLKLKMMRDEAMTNCIFAKTEERSRK</sequence>